<dbReference type="EMBL" id="PUHP01000873">
    <property type="protein sequence ID" value="TQN67628.1"/>
    <property type="molecule type" value="Genomic_DNA"/>
</dbReference>
<protein>
    <submittedName>
        <fullName evidence="1">Uncharacterized protein</fullName>
    </submittedName>
</protein>
<dbReference type="OrthoDB" id="3489571at2759"/>
<evidence type="ECO:0000313" key="1">
    <source>
        <dbReference type="EMBL" id="TQN67628.1"/>
    </source>
</evidence>
<accession>A0A5Q4BL00</accession>
<reference evidence="1 2" key="1">
    <citation type="journal article" date="2019" name="Sci. Rep.">
        <title>Colletotrichum shisoi sp. nov., an anthracnose pathogen of Perilla frutescens in Japan: molecular phylogenetic, morphological and genomic evidence.</title>
        <authorList>
            <person name="Gan P."/>
            <person name="Tsushima A."/>
            <person name="Hiroyama R."/>
            <person name="Narusaka M."/>
            <person name="Takano Y."/>
            <person name="Narusaka Y."/>
            <person name="Kawaradani M."/>
            <person name="Damm U."/>
            <person name="Shirasu K."/>
        </authorList>
    </citation>
    <scope>NUCLEOTIDE SEQUENCE [LARGE SCALE GENOMIC DNA]</scope>
    <source>
        <strain evidence="1 2">PG-2018a</strain>
    </source>
</reference>
<organism evidence="1 2">
    <name type="scientific">Colletotrichum shisoi</name>
    <dbReference type="NCBI Taxonomy" id="2078593"/>
    <lineage>
        <taxon>Eukaryota</taxon>
        <taxon>Fungi</taxon>
        <taxon>Dikarya</taxon>
        <taxon>Ascomycota</taxon>
        <taxon>Pezizomycotina</taxon>
        <taxon>Sordariomycetes</taxon>
        <taxon>Hypocreomycetidae</taxon>
        <taxon>Glomerellales</taxon>
        <taxon>Glomerellaceae</taxon>
        <taxon>Colletotrichum</taxon>
        <taxon>Colletotrichum destructivum species complex</taxon>
    </lineage>
</organism>
<comment type="caution">
    <text evidence="1">The sequence shown here is derived from an EMBL/GenBank/DDBJ whole genome shotgun (WGS) entry which is preliminary data.</text>
</comment>
<gene>
    <name evidence="1" type="ORF">CSHISOI_07822</name>
</gene>
<sequence length="43" mass="4880">MDTYYMDANLTPSCFSFGFHLGGDEFDYYCGLNGFQGYCKDAD</sequence>
<dbReference type="Proteomes" id="UP000326340">
    <property type="component" value="Unassembled WGS sequence"/>
</dbReference>
<proteinExistence type="predicted"/>
<keyword evidence="2" id="KW-1185">Reference proteome</keyword>
<evidence type="ECO:0000313" key="2">
    <source>
        <dbReference type="Proteomes" id="UP000326340"/>
    </source>
</evidence>
<name>A0A5Q4BL00_9PEZI</name>
<feature type="non-terminal residue" evidence="1">
    <location>
        <position position="43"/>
    </location>
</feature>
<dbReference type="AlphaFoldDB" id="A0A5Q4BL00"/>